<evidence type="ECO:0000256" key="2">
    <source>
        <dbReference type="ARBA" id="ARBA00015075"/>
    </source>
</evidence>
<dbReference type="InterPro" id="IPR011067">
    <property type="entry name" value="Plasmid_toxin/cell-grow_inhib"/>
</dbReference>
<keyword evidence="5" id="KW-0804">Transcription</keyword>
<dbReference type="Pfam" id="PF01845">
    <property type="entry name" value="CcdB"/>
    <property type="match status" value="1"/>
</dbReference>
<evidence type="ECO:0000313" key="8">
    <source>
        <dbReference type="EMBL" id="GER04366.1"/>
    </source>
</evidence>
<dbReference type="Gene3D" id="2.30.30.110">
    <property type="match status" value="1"/>
</dbReference>
<evidence type="ECO:0000256" key="4">
    <source>
        <dbReference type="ARBA" id="ARBA00023015"/>
    </source>
</evidence>
<evidence type="ECO:0000256" key="7">
    <source>
        <dbReference type="ARBA" id="ARBA00033135"/>
    </source>
</evidence>
<dbReference type="EMBL" id="BKCN01000009">
    <property type="protein sequence ID" value="GER04366.1"/>
    <property type="molecule type" value="Genomic_DNA"/>
</dbReference>
<dbReference type="GO" id="GO:0008657">
    <property type="term" value="F:DNA topoisomerase type II (double strand cut, ATP-hydrolyzing) inhibitor activity"/>
    <property type="evidence" value="ECO:0007669"/>
    <property type="project" value="InterPro"/>
</dbReference>
<dbReference type="Proteomes" id="UP000324996">
    <property type="component" value="Unassembled WGS sequence"/>
</dbReference>
<evidence type="ECO:0000256" key="5">
    <source>
        <dbReference type="ARBA" id="ARBA00023163"/>
    </source>
</evidence>
<keyword evidence="3" id="KW-0678">Repressor</keyword>
<protein>
    <recommendedName>
        <fullName evidence="2">Toxin CcdB</fullName>
    </recommendedName>
    <alternativeName>
        <fullName evidence="7">Cytotoxic protein CcdB</fullName>
    </alternativeName>
    <alternativeName>
        <fullName evidence="6">Protein LetD</fullName>
    </alternativeName>
</protein>
<dbReference type="GO" id="GO:0006276">
    <property type="term" value="P:plasmid maintenance"/>
    <property type="evidence" value="ECO:0007669"/>
    <property type="project" value="InterPro"/>
</dbReference>
<evidence type="ECO:0000256" key="3">
    <source>
        <dbReference type="ARBA" id="ARBA00022491"/>
    </source>
</evidence>
<gene>
    <name evidence="8" type="ORF">JCM17846_20480</name>
</gene>
<keyword evidence="4" id="KW-0805">Transcription regulation</keyword>
<comment type="similarity">
    <text evidence="1">Belongs to the CcdB toxin family.</text>
</comment>
<accession>A0A5A7NBN4</accession>
<reference evidence="8 9" key="1">
    <citation type="submission" date="2019-09" db="EMBL/GenBank/DDBJ databases">
        <title>NBRP : Genome information of microbial organism related human and environment.</title>
        <authorList>
            <person name="Hattori M."/>
            <person name="Oshima K."/>
            <person name="Inaba H."/>
            <person name="Suda W."/>
            <person name="Sakamoto M."/>
            <person name="Iino T."/>
            <person name="Kitahara M."/>
            <person name="Oshida Y."/>
            <person name="Iida T."/>
            <person name="Kudo T."/>
            <person name="Itoh T."/>
            <person name="Ohkuma M."/>
        </authorList>
    </citation>
    <scope>NUCLEOTIDE SEQUENCE [LARGE SCALE GENOMIC DNA]</scope>
    <source>
        <strain evidence="8 9">Q-1</strain>
    </source>
</reference>
<evidence type="ECO:0000256" key="1">
    <source>
        <dbReference type="ARBA" id="ARBA00005230"/>
    </source>
</evidence>
<dbReference type="SUPFAM" id="SSF50118">
    <property type="entry name" value="Cell growth inhibitor/plasmid maintenance toxic component"/>
    <property type="match status" value="1"/>
</dbReference>
<sequence length="99" mass="10546">MAQYGLFPDPAGNGYLLDVQSDLLEGLNVRAVVPLLPQECAPMAASRLNPVFEIDGTAHLMMTQYIAAVPVGILNAPIGDLSTKFDAITAALDMLFHGF</sequence>
<dbReference type="RefSeq" id="WP_042087731.1">
    <property type="nucleotide sequence ID" value="NZ_BKCN01000009.1"/>
</dbReference>
<proteinExistence type="inferred from homology"/>
<name>A0A5A7NBN4_9PROT</name>
<keyword evidence="9" id="KW-1185">Reference proteome</keyword>
<dbReference type="AlphaFoldDB" id="A0A5A7NBN4"/>
<organism evidence="8 9">
    <name type="scientific">Iodidimonas nitroreducens</name>
    <dbReference type="NCBI Taxonomy" id="1236968"/>
    <lineage>
        <taxon>Bacteria</taxon>
        <taxon>Pseudomonadati</taxon>
        <taxon>Pseudomonadota</taxon>
        <taxon>Alphaproteobacteria</taxon>
        <taxon>Iodidimonadales</taxon>
        <taxon>Iodidimonadaceae</taxon>
        <taxon>Iodidimonas</taxon>
    </lineage>
</organism>
<dbReference type="InterPro" id="IPR002712">
    <property type="entry name" value="CcdB"/>
</dbReference>
<evidence type="ECO:0000313" key="9">
    <source>
        <dbReference type="Proteomes" id="UP000324996"/>
    </source>
</evidence>
<evidence type="ECO:0000256" key="6">
    <source>
        <dbReference type="ARBA" id="ARBA00029628"/>
    </source>
</evidence>
<comment type="caution">
    <text evidence="8">The sequence shown here is derived from an EMBL/GenBank/DDBJ whole genome shotgun (WGS) entry which is preliminary data.</text>
</comment>